<reference evidence="1" key="1">
    <citation type="journal article" date="2018" name="DNA Res.">
        <title>Multiple hybrid de novo genome assembly of finger millet, an orphan allotetraploid crop.</title>
        <authorList>
            <person name="Hatakeyama M."/>
            <person name="Aluri S."/>
            <person name="Balachadran M.T."/>
            <person name="Sivarajan S.R."/>
            <person name="Patrignani A."/>
            <person name="Gruter S."/>
            <person name="Poveda L."/>
            <person name="Shimizu-Inatsugi R."/>
            <person name="Baeten J."/>
            <person name="Francoijs K.J."/>
            <person name="Nataraja K.N."/>
            <person name="Reddy Y.A.N."/>
            <person name="Phadnis S."/>
            <person name="Ravikumar R.L."/>
            <person name="Schlapbach R."/>
            <person name="Sreeman S.M."/>
            <person name="Shimizu K.K."/>
        </authorList>
    </citation>
    <scope>NUCLEOTIDE SEQUENCE</scope>
</reference>
<evidence type="ECO:0000313" key="2">
    <source>
        <dbReference type="Proteomes" id="UP001054889"/>
    </source>
</evidence>
<dbReference type="AlphaFoldDB" id="A0AAV5D326"/>
<dbReference type="EMBL" id="BQKI01000012">
    <property type="protein sequence ID" value="GJN05368.1"/>
    <property type="molecule type" value="Genomic_DNA"/>
</dbReference>
<sequence>MPLGLLDSAPSPNDKVLADWWRKARKHATKEKRKGLNTLIILGAWMLWKHRHSCVFEEAQPNIQKILSDFHMKRQLWHLAGASSLRALGHDADPV</sequence>
<evidence type="ECO:0000313" key="1">
    <source>
        <dbReference type="EMBL" id="GJN05368.1"/>
    </source>
</evidence>
<organism evidence="1 2">
    <name type="scientific">Eleusine coracana subsp. coracana</name>
    <dbReference type="NCBI Taxonomy" id="191504"/>
    <lineage>
        <taxon>Eukaryota</taxon>
        <taxon>Viridiplantae</taxon>
        <taxon>Streptophyta</taxon>
        <taxon>Embryophyta</taxon>
        <taxon>Tracheophyta</taxon>
        <taxon>Spermatophyta</taxon>
        <taxon>Magnoliopsida</taxon>
        <taxon>Liliopsida</taxon>
        <taxon>Poales</taxon>
        <taxon>Poaceae</taxon>
        <taxon>PACMAD clade</taxon>
        <taxon>Chloridoideae</taxon>
        <taxon>Cynodonteae</taxon>
        <taxon>Eleusininae</taxon>
        <taxon>Eleusine</taxon>
    </lineage>
</organism>
<proteinExistence type="predicted"/>
<comment type="caution">
    <text evidence="1">The sequence shown here is derived from an EMBL/GenBank/DDBJ whole genome shotgun (WGS) entry which is preliminary data.</text>
</comment>
<dbReference type="Proteomes" id="UP001054889">
    <property type="component" value="Unassembled WGS sequence"/>
</dbReference>
<reference evidence="1" key="2">
    <citation type="submission" date="2021-12" db="EMBL/GenBank/DDBJ databases">
        <title>Resequencing data analysis of finger millet.</title>
        <authorList>
            <person name="Hatakeyama M."/>
            <person name="Aluri S."/>
            <person name="Balachadran M.T."/>
            <person name="Sivarajan S.R."/>
            <person name="Poveda L."/>
            <person name="Shimizu-Inatsugi R."/>
            <person name="Schlapbach R."/>
            <person name="Sreeman S.M."/>
            <person name="Shimizu K.K."/>
        </authorList>
    </citation>
    <scope>NUCLEOTIDE SEQUENCE</scope>
</reference>
<keyword evidence="2" id="KW-1185">Reference proteome</keyword>
<accession>A0AAV5D326</accession>
<name>A0AAV5D326_ELECO</name>
<protein>
    <submittedName>
        <fullName evidence="1">Uncharacterized protein</fullName>
    </submittedName>
</protein>
<gene>
    <name evidence="1" type="primary">ga22989</name>
    <name evidence="1" type="ORF">PR202_ga22989</name>
</gene>